<proteinExistence type="predicted"/>
<organism evidence="1 2">
    <name type="scientific">Ornithinimicrobium kibberense</name>
    <dbReference type="NCBI Taxonomy" id="282060"/>
    <lineage>
        <taxon>Bacteria</taxon>
        <taxon>Bacillati</taxon>
        <taxon>Actinomycetota</taxon>
        <taxon>Actinomycetes</taxon>
        <taxon>Micrococcales</taxon>
        <taxon>Ornithinimicrobiaceae</taxon>
        <taxon>Ornithinimicrobium</taxon>
    </lineage>
</organism>
<dbReference type="Proteomes" id="UP001589613">
    <property type="component" value="Unassembled WGS sequence"/>
</dbReference>
<dbReference type="Pfam" id="PF09365">
    <property type="entry name" value="DUF2461"/>
    <property type="match status" value="1"/>
</dbReference>
<sequence>MPFTGVPHAAPAFYAELEEDNSREFWARHRERYERDVRGPMASLLEELTGEFGEGRIFRPHRDVRFSADKSPYKTHQGVFVPVGRRTGWYAEVSADGFRLGGGCYHLEPEDLRAFRHGVDGPRGARLETVVGQLGQAGWEVVGESLRTAPRGFSRDHPRIGLLRRRSLAAMRWIEDGDVVTTPRLVEEVRADWRRVRPLVEWLREVVGGPG</sequence>
<dbReference type="NCBIfam" id="TIGR02453">
    <property type="entry name" value="TIGR02453 family protein"/>
    <property type="match status" value="1"/>
</dbReference>
<evidence type="ECO:0000313" key="2">
    <source>
        <dbReference type="Proteomes" id="UP001589613"/>
    </source>
</evidence>
<protein>
    <submittedName>
        <fullName evidence="1">DUF2461 domain-containing protein</fullName>
    </submittedName>
</protein>
<name>A0ABV5UZ71_9MICO</name>
<dbReference type="RefSeq" id="WP_141339371.1">
    <property type="nucleotide sequence ID" value="NZ_JBHMAX010000005.1"/>
</dbReference>
<gene>
    <name evidence="1" type="ORF">ACFFN0_02230</name>
</gene>
<comment type="caution">
    <text evidence="1">The sequence shown here is derived from an EMBL/GenBank/DDBJ whole genome shotgun (WGS) entry which is preliminary data.</text>
</comment>
<reference evidence="1 2" key="1">
    <citation type="submission" date="2024-09" db="EMBL/GenBank/DDBJ databases">
        <authorList>
            <person name="Sun Q."/>
            <person name="Mori K."/>
        </authorList>
    </citation>
    <scope>NUCLEOTIDE SEQUENCE [LARGE SCALE GENOMIC DNA]</scope>
    <source>
        <strain evidence="1 2">JCM 12763</strain>
    </source>
</reference>
<accession>A0ABV5UZ71</accession>
<dbReference type="PANTHER" id="PTHR36452:SF1">
    <property type="entry name" value="DUF2461 DOMAIN-CONTAINING PROTEIN"/>
    <property type="match status" value="1"/>
</dbReference>
<dbReference type="InterPro" id="IPR015996">
    <property type="entry name" value="UCP028451"/>
</dbReference>
<dbReference type="PIRSF" id="PIRSF028451">
    <property type="entry name" value="UCP028451"/>
    <property type="match status" value="1"/>
</dbReference>
<keyword evidence="2" id="KW-1185">Reference proteome</keyword>
<evidence type="ECO:0000313" key="1">
    <source>
        <dbReference type="EMBL" id="MFB9730856.1"/>
    </source>
</evidence>
<dbReference type="EMBL" id="JBHMAX010000005">
    <property type="protein sequence ID" value="MFB9730856.1"/>
    <property type="molecule type" value="Genomic_DNA"/>
</dbReference>
<dbReference type="InterPro" id="IPR012808">
    <property type="entry name" value="CHP02453"/>
</dbReference>
<dbReference type="PANTHER" id="PTHR36452">
    <property type="entry name" value="CHROMOSOME 12, WHOLE GENOME SHOTGUN SEQUENCE"/>
    <property type="match status" value="1"/>
</dbReference>